<dbReference type="SMART" id="SM00554">
    <property type="entry name" value="FAS1"/>
    <property type="match status" value="2"/>
</dbReference>
<dbReference type="EMBL" id="CP060139">
    <property type="protein sequence ID" value="QNR23752.1"/>
    <property type="molecule type" value="Genomic_DNA"/>
</dbReference>
<dbReference type="PANTHER" id="PTHR10900">
    <property type="entry name" value="PERIOSTIN-RELATED"/>
    <property type="match status" value="1"/>
</dbReference>
<protein>
    <submittedName>
        <fullName evidence="2">Fasciclin domain-containing protein</fullName>
    </submittedName>
</protein>
<feature type="domain" description="FAS1" evidence="1">
    <location>
        <begin position="171"/>
        <end position="316"/>
    </location>
</feature>
<dbReference type="PANTHER" id="PTHR10900:SF77">
    <property type="entry name" value="FI19380P1"/>
    <property type="match status" value="1"/>
</dbReference>
<reference evidence="2 3" key="1">
    <citation type="submission" date="2020-08" db="EMBL/GenBank/DDBJ databases">
        <title>Croceimicrobium hydrocarbonivorans gen. nov., sp. nov., a novel marine bacterium isolated from a bacterial consortium that degrades polyethylene terephthalate.</title>
        <authorList>
            <person name="Liu R."/>
        </authorList>
    </citation>
    <scope>NUCLEOTIDE SEQUENCE [LARGE SCALE GENOMIC DNA]</scope>
    <source>
        <strain evidence="2 3">A20-9</strain>
    </source>
</reference>
<sequence>MRRLALLCTLSLVFACSKNDQVNQQTGPLSLNEQVSAISGAKLFGAAMAEADLDLSGKSLTILAPTDASLQDFLADLEVEDFSALKSLIGDSYYNAWLGSHIIPEAAKLENLHSAFVPTLAQNSSNRSVNMHFWRSKSVVRINGHWLNIPGKDRVLSQGYLHQIDEVLRPATLNVLVSAHSSEFSILNRALQVCNLAPLLNNDQNQYTLLAPNDAAFDRYFQSMGCGDLDGYLADHGVAALTDLIKAHLINGAHSLSNLSGRNLSSQLSSANLSVELLGGNLIISRNASAYSSQAQVLVTDITAFNGSLNIINEVLKLP</sequence>
<dbReference type="GO" id="GO:0005615">
    <property type="term" value="C:extracellular space"/>
    <property type="evidence" value="ECO:0007669"/>
    <property type="project" value="TreeGrafter"/>
</dbReference>
<dbReference type="InterPro" id="IPR036378">
    <property type="entry name" value="FAS1_dom_sf"/>
</dbReference>
<dbReference type="PROSITE" id="PS51257">
    <property type="entry name" value="PROKAR_LIPOPROTEIN"/>
    <property type="match status" value="1"/>
</dbReference>
<dbReference type="Proteomes" id="UP000516305">
    <property type="component" value="Chromosome"/>
</dbReference>
<dbReference type="Pfam" id="PF02469">
    <property type="entry name" value="Fasciclin"/>
    <property type="match status" value="2"/>
</dbReference>
<dbReference type="PROSITE" id="PS50213">
    <property type="entry name" value="FAS1"/>
    <property type="match status" value="2"/>
</dbReference>
<accession>A0A7H0VDF4</accession>
<name>A0A7H0VDF4_9FLAO</name>
<feature type="domain" description="FAS1" evidence="1">
    <location>
        <begin position="28"/>
        <end position="168"/>
    </location>
</feature>
<evidence type="ECO:0000259" key="1">
    <source>
        <dbReference type="PROSITE" id="PS50213"/>
    </source>
</evidence>
<dbReference type="SUPFAM" id="SSF82153">
    <property type="entry name" value="FAS1 domain"/>
    <property type="match status" value="2"/>
</dbReference>
<dbReference type="AlphaFoldDB" id="A0A7H0VDF4"/>
<gene>
    <name evidence="2" type="ORF">H4K34_15440</name>
</gene>
<dbReference type="InterPro" id="IPR050904">
    <property type="entry name" value="Adhesion/Biosynth-related"/>
</dbReference>
<dbReference type="InterPro" id="IPR000782">
    <property type="entry name" value="FAS1_domain"/>
</dbReference>
<dbReference type="KEGG" id="chyd:H4K34_15440"/>
<proteinExistence type="predicted"/>
<dbReference type="Gene3D" id="2.30.180.10">
    <property type="entry name" value="FAS1 domain"/>
    <property type="match status" value="2"/>
</dbReference>
<keyword evidence="3" id="KW-1185">Reference proteome</keyword>
<evidence type="ECO:0000313" key="2">
    <source>
        <dbReference type="EMBL" id="QNR23752.1"/>
    </source>
</evidence>
<dbReference type="RefSeq" id="WP_210758287.1">
    <property type="nucleotide sequence ID" value="NZ_CP060139.1"/>
</dbReference>
<evidence type="ECO:0000313" key="3">
    <source>
        <dbReference type="Proteomes" id="UP000516305"/>
    </source>
</evidence>
<organism evidence="2 3">
    <name type="scientific">Croceimicrobium hydrocarbonivorans</name>
    <dbReference type="NCBI Taxonomy" id="2761580"/>
    <lineage>
        <taxon>Bacteria</taxon>
        <taxon>Pseudomonadati</taxon>
        <taxon>Bacteroidota</taxon>
        <taxon>Flavobacteriia</taxon>
        <taxon>Flavobacteriales</taxon>
        <taxon>Owenweeksiaceae</taxon>
        <taxon>Croceimicrobium</taxon>
    </lineage>
</organism>